<dbReference type="AlphaFoldDB" id="A0A0K1ZQR0"/>
<evidence type="ECO:0000313" key="2">
    <source>
        <dbReference type="EMBL" id="CUV46145.1"/>
    </source>
</evidence>
<geneLocation type="plasmid" evidence="3">
    <name>p1</name>
</geneLocation>
<name>A0A0K1ZQR0_RALSL</name>
<keyword evidence="3" id="KW-0614">Plasmid</keyword>
<evidence type="ECO:0000313" key="1">
    <source>
        <dbReference type="EMBL" id="CUV27425.1"/>
    </source>
</evidence>
<reference evidence="1" key="1">
    <citation type="submission" date="2015-10" db="EMBL/GenBank/DDBJ databases">
        <authorList>
            <person name="Gilbert D.G."/>
        </authorList>
    </citation>
    <scope>NUCLEOTIDE SEQUENCE</scope>
    <source>
        <strain evidence="1">Phyl III-seqv23</strain>
    </source>
</reference>
<sequence>MPTWSIERYRGCSIHVLAVPGGGGFQYAYTGFVCSPKSDAMAYPDLQRFHHVSAAFDSAGEAISAGMEAGRAIIEGWLGAHPVPVGRRGERRGAVALRV</sequence>
<protein>
    <submittedName>
        <fullName evidence="1">Conserved hypothethical protein</fullName>
    </submittedName>
</protein>
<reference evidence="3" key="2">
    <citation type="submission" date="2021-10" db="EMBL/GenBank/DDBJ databases">
        <title>Complete genome sequences of five Ralstonia solancearum strains isolated from sunflower.</title>
        <authorList>
            <person name="She X."/>
            <person name="He Z."/>
        </authorList>
    </citation>
    <scope>NUCLEOTIDE SEQUENCE</scope>
    <source>
        <strain evidence="3">RS638</strain>
        <plasmid evidence="3">p1</plasmid>
    </source>
</reference>
<dbReference type="EMBL" id="LN899824">
    <property type="protein sequence ID" value="CUV27425.1"/>
    <property type="molecule type" value="Genomic_DNA"/>
</dbReference>
<dbReference type="EMBL" id="CP085044">
    <property type="protein sequence ID" value="UZF17908.1"/>
    <property type="molecule type" value="Genomic_DNA"/>
</dbReference>
<proteinExistence type="predicted"/>
<dbReference type="EMBL" id="LN899827">
    <property type="protein sequence ID" value="CUV46145.1"/>
    <property type="molecule type" value="Genomic_DNA"/>
</dbReference>
<gene>
    <name evidence="3" type="ORF">LH706_20445</name>
    <name evidence="1" type="ORF">RUN1985_v1_70139</name>
    <name evidence="2" type="ORF">TO10_v1_500083</name>
</gene>
<evidence type="ECO:0000313" key="3">
    <source>
        <dbReference type="EMBL" id="UZF17908.1"/>
    </source>
</evidence>
<accession>A0A0K1ZQR0</accession>
<dbReference type="PATRIC" id="fig|305.107.peg.1693"/>
<organism evidence="1">
    <name type="scientific">Ralstonia solanacearum</name>
    <name type="common">Pseudomonas solanacearum</name>
    <dbReference type="NCBI Taxonomy" id="305"/>
    <lineage>
        <taxon>Bacteria</taxon>
        <taxon>Pseudomonadati</taxon>
        <taxon>Pseudomonadota</taxon>
        <taxon>Betaproteobacteria</taxon>
        <taxon>Burkholderiales</taxon>
        <taxon>Burkholderiaceae</taxon>
        <taxon>Ralstonia</taxon>
        <taxon>Ralstonia solanacearum species complex</taxon>
    </lineage>
</organism>